<dbReference type="InterPro" id="IPR006311">
    <property type="entry name" value="TAT_signal"/>
</dbReference>
<accession>B9JHI7</accession>
<evidence type="ECO:0000313" key="3">
    <source>
        <dbReference type="EMBL" id="ACM29380.1"/>
    </source>
</evidence>
<dbReference type="PROSITE" id="PS51318">
    <property type="entry name" value="TAT"/>
    <property type="match status" value="1"/>
</dbReference>
<evidence type="ECO:0000256" key="1">
    <source>
        <dbReference type="SAM" id="SignalP"/>
    </source>
</evidence>
<proteinExistence type="predicted"/>
<reference evidence="3 4" key="1">
    <citation type="journal article" date="2009" name="J. Bacteriol.">
        <title>Genome sequences of three Agrobacterium biovars help elucidate the evolution of multichromosome genomes in bacteria.</title>
        <authorList>
            <person name="Slater S.C."/>
            <person name="Goldman B.S."/>
            <person name="Goodner B."/>
            <person name="Setubal J.C."/>
            <person name="Farrand S.K."/>
            <person name="Nester E.W."/>
            <person name="Burr T.J."/>
            <person name="Banta L."/>
            <person name="Dickerman A.W."/>
            <person name="Paulsen I."/>
            <person name="Otten L."/>
            <person name="Suen G."/>
            <person name="Welch R."/>
            <person name="Almeida N.F."/>
            <person name="Arnold F."/>
            <person name="Burton O.T."/>
            <person name="Du Z."/>
            <person name="Ewing A."/>
            <person name="Godsy E."/>
            <person name="Heisel S."/>
            <person name="Houmiel K.L."/>
            <person name="Jhaveri J."/>
            <person name="Lu J."/>
            <person name="Miller N.M."/>
            <person name="Norton S."/>
            <person name="Chen Q."/>
            <person name="Phoolcharoen W."/>
            <person name="Ohlin V."/>
            <person name="Ondrusek D."/>
            <person name="Pride N."/>
            <person name="Stricklin S.L."/>
            <person name="Sun J."/>
            <person name="Wheeler C."/>
            <person name="Wilson L."/>
            <person name="Zhu H."/>
            <person name="Wood D.W."/>
        </authorList>
    </citation>
    <scope>NUCLEOTIDE SEQUENCE [LARGE SCALE GENOMIC DNA]</scope>
    <source>
        <strain evidence="4">K84 / ATCC BAA-868</strain>
    </source>
</reference>
<keyword evidence="1" id="KW-0732">Signal</keyword>
<sequence length="161" mass="16713">MHSRRDFLAISIGAGAVTLSVSSVAVHAAGATHMKNVTAFTMVFGDGLRLTTVAVEYDQAIDNSKLLRSTFSVGGRTITKIYANTTAALAEKGKNGKFVIIELSPDDANALLYSADGGNASQKPAKISVIQTGSITAVNGDTYAASTKAMTNRSVVNLGLM</sequence>
<dbReference type="Proteomes" id="UP000001600">
    <property type="component" value="Chromosome 2"/>
</dbReference>
<feature type="domain" description="Esterase Ig-like N-terminal" evidence="2">
    <location>
        <begin position="36"/>
        <end position="144"/>
    </location>
</feature>
<organism evidence="3 4">
    <name type="scientific">Rhizobium rhizogenes (strain K84 / ATCC BAA-868)</name>
    <name type="common">Agrobacterium radiobacter</name>
    <dbReference type="NCBI Taxonomy" id="311403"/>
    <lineage>
        <taxon>Bacteria</taxon>
        <taxon>Pseudomonadati</taxon>
        <taxon>Pseudomonadota</taxon>
        <taxon>Alphaproteobacteria</taxon>
        <taxon>Hyphomicrobiales</taxon>
        <taxon>Rhizobiaceae</taxon>
        <taxon>Rhizobium/Agrobacterium group</taxon>
        <taxon>Rhizobium</taxon>
    </lineage>
</organism>
<name>B9JHI7_RHIR8</name>
<dbReference type="Gene3D" id="2.60.40.2180">
    <property type="match status" value="1"/>
</dbReference>
<feature type="signal peptide" evidence="1">
    <location>
        <begin position="1"/>
        <end position="28"/>
    </location>
</feature>
<dbReference type="KEGG" id="ara:Arad_8003"/>
<dbReference type="Pfam" id="PF18435">
    <property type="entry name" value="EstA_Ig_like"/>
    <property type="match status" value="1"/>
</dbReference>
<evidence type="ECO:0000259" key="2">
    <source>
        <dbReference type="Pfam" id="PF18435"/>
    </source>
</evidence>
<dbReference type="AlphaFoldDB" id="B9JHI7"/>
<gene>
    <name evidence="3" type="ordered locus">Arad_8003</name>
</gene>
<evidence type="ECO:0000313" key="4">
    <source>
        <dbReference type="Proteomes" id="UP000001600"/>
    </source>
</evidence>
<feature type="chain" id="PRO_5002884803" description="Esterase Ig-like N-terminal domain-containing protein" evidence="1">
    <location>
        <begin position="29"/>
        <end position="161"/>
    </location>
</feature>
<dbReference type="RefSeq" id="WP_012649699.1">
    <property type="nucleotide sequence ID" value="NC_011983.1"/>
</dbReference>
<protein>
    <recommendedName>
        <fullName evidence="2">Esterase Ig-like N-terminal domain-containing protein</fullName>
    </recommendedName>
</protein>
<dbReference type="InterPro" id="IPR041172">
    <property type="entry name" value="EstA_Ig-like_N"/>
</dbReference>
<dbReference type="HOGENOM" id="CLU_1640217_0_0_5"/>
<dbReference type="eggNOG" id="COG4099">
    <property type="taxonomic scope" value="Bacteria"/>
</dbReference>
<dbReference type="EMBL" id="CP000629">
    <property type="protein sequence ID" value="ACM29380.1"/>
    <property type="molecule type" value="Genomic_DNA"/>
</dbReference>